<evidence type="ECO:0000256" key="3">
    <source>
        <dbReference type="ARBA" id="ARBA00022448"/>
    </source>
</evidence>
<dbReference type="InterPro" id="IPR024041">
    <property type="entry name" value="NH4_transpt_AmtB-like_dom"/>
</dbReference>
<feature type="transmembrane region" description="Helical" evidence="8">
    <location>
        <begin position="155"/>
        <end position="174"/>
    </location>
</feature>
<evidence type="ECO:0000256" key="6">
    <source>
        <dbReference type="ARBA" id="ARBA00023136"/>
    </source>
</evidence>
<feature type="transmembrane region" description="Helical" evidence="8">
    <location>
        <begin position="328"/>
        <end position="348"/>
    </location>
</feature>
<feature type="transmembrane region" description="Helical" evidence="8">
    <location>
        <begin position="74"/>
        <end position="98"/>
    </location>
</feature>
<dbReference type="FunFam" id="1.10.3430.10:FF:000010">
    <property type="entry name" value="Ammonium transporter"/>
    <property type="match status" value="1"/>
</dbReference>
<keyword evidence="6 8" id="KW-0472">Membrane</keyword>
<name>A0AAD5KZ48_9CRUS</name>
<organism evidence="10 11">
    <name type="scientific">Daphnia sinensis</name>
    <dbReference type="NCBI Taxonomy" id="1820382"/>
    <lineage>
        <taxon>Eukaryota</taxon>
        <taxon>Metazoa</taxon>
        <taxon>Ecdysozoa</taxon>
        <taxon>Arthropoda</taxon>
        <taxon>Crustacea</taxon>
        <taxon>Branchiopoda</taxon>
        <taxon>Diplostraca</taxon>
        <taxon>Cladocera</taxon>
        <taxon>Anomopoda</taxon>
        <taxon>Daphniidae</taxon>
        <taxon>Daphnia</taxon>
        <taxon>Daphnia similis group</taxon>
    </lineage>
</organism>
<dbReference type="GO" id="GO:0005886">
    <property type="term" value="C:plasma membrane"/>
    <property type="evidence" value="ECO:0007669"/>
    <property type="project" value="TreeGrafter"/>
</dbReference>
<dbReference type="Proteomes" id="UP000820818">
    <property type="component" value="Linkage Group LG9"/>
</dbReference>
<keyword evidence="7" id="KW-0924">Ammonia transport</keyword>
<comment type="subcellular location">
    <subcellularLocation>
        <location evidence="1">Membrane</location>
        <topology evidence="1">Multi-pass membrane protein</topology>
    </subcellularLocation>
</comment>
<evidence type="ECO:0000259" key="9">
    <source>
        <dbReference type="Pfam" id="PF00909"/>
    </source>
</evidence>
<evidence type="ECO:0000256" key="4">
    <source>
        <dbReference type="ARBA" id="ARBA00022692"/>
    </source>
</evidence>
<dbReference type="Pfam" id="PF00909">
    <property type="entry name" value="Ammonium_transp"/>
    <property type="match status" value="1"/>
</dbReference>
<protein>
    <recommendedName>
        <fullName evidence="9">Ammonium transporter AmtB-like domain-containing protein</fullName>
    </recommendedName>
</protein>
<dbReference type="SUPFAM" id="SSF111352">
    <property type="entry name" value="Ammonium transporter"/>
    <property type="match status" value="1"/>
</dbReference>
<evidence type="ECO:0000313" key="11">
    <source>
        <dbReference type="Proteomes" id="UP000820818"/>
    </source>
</evidence>
<dbReference type="PANTHER" id="PTHR11730:SF6">
    <property type="entry name" value="AMMONIUM TRANSPORTER"/>
    <property type="match status" value="1"/>
</dbReference>
<gene>
    <name evidence="10" type="ORF">GHT06_020703</name>
</gene>
<evidence type="ECO:0000256" key="8">
    <source>
        <dbReference type="SAM" id="Phobius"/>
    </source>
</evidence>
<evidence type="ECO:0000313" key="10">
    <source>
        <dbReference type="EMBL" id="KAI9552821.1"/>
    </source>
</evidence>
<proteinExistence type="inferred from homology"/>
<feature type="transmembrane region" description="Helical" evidence="8">
    <location>
        <begin position="181"/>
        <end position="202"/>
    </location>
</feature>
<keyword evidence="4 8" id="KW-0812">Transmembrane</keyword>
<evidence type="ECO:0000256" key="1">
    <source>
        <dbReference type="ARBA" id="ARBA00004141"/>
    </source>
</evidence>
<dbReference type="InterPro" id="IPR029020">
    <property type="entry name" value="Ammonium/urea_transptr"/>
</dbReference>
<dbReference type="AlphaFoldDB" id="A0AAD5KZ48"/>
<evidence type="ECO:0000256" key="7">
    <source>
        <dbReference type="ARBA" id="ARBA00023177"/>
    </source>
</evidence>
<feature type="transmembrane region" description="Helical" evidence="8">
    <location>
        <begin position="425"/>
        <end position="446"/>
    </location>
</feature>
<dbReference type="GO" id="GO:0008519">
    <property type="term" value="F:ammonium channel activity"/>
    <property type="evidence" value="ECO:0007669"/>
    <property type="project" value="InterPro"/>
</dbReference>
<feature type="transmembrane region" description="Helical" evidence="8">
    <location>
        <begin position="263"/>
        <end position="283"/>
    </location>
</feature>
<dbReference type="Gene3D" id="1.10.3430.10">
    <property type="entry name" value="Ammonium transporter AmtB like domains"/>
    <property type="match status" value="1"/>
</dbReference>
<keyword evidence="3" id="KW-0813">Transport</keyword>
<keyword evidence="11" id="KW-1185">Reference proteome</keyword>
<comment type="caution">
    <text evidence="10">The sequence shown here is derived from an EMBL/GenBank/DDBJ whole genome shotgun (WGS) entry which is preliminary data.</text>
</comment>
<comment type="similarity">
    <text evidence="2">Belongs to the ammonia transporter channel (TC 1.A.11.2) family.</text>
</comment>
<feature type="transmembrane region" description="Helical" evidence="8">
    <location>
        <begin position="295"/>
        <end position="316"/>
    </location>
</feature>
<sequence length="567" mass="61373">MRMEAVSNLVSNVSNLVANVSNFSQPFDENREERASVVIGGNEAMLIEFNAALLADFRHVERTLFALQRNLDDFYFVTLTAITFAMQCGFAFMEVGLVRTKNTTNILLKSTIDAFVGCLSYWLFGYAIAWSQGNSFVGWHHWAFANLQPEKYSEAFYQMIFTNTAATIVSGAVAERLNLPCYFVYGTLLSGFAYPALSRWGWYEGGWLKQMGFRDFGGSGLVHMFSGACALVAATIIGPRAGRFDPPRQGEAPHGQHIPGHSLPFVGLGALLLIFGFLGFNAASQLSLSKPGDGIIVTYATLNTLLGASGGALTALFLNRFLPFWGNYWSYLTMMNGSVAGMAAICAGCDSLPSWAAVLSGILGGIAFIVGRALLEKLEVDDPVDGFAIHFCGGLAGLLSAPFLIREGILFKGDAISAVGFGCNLLGAVVIICWAVIWCLPMFAILRWAGVLRIPLEMELAGMDAAKHNELAYPVSAWQEKQHGFDNKILGNNWVPPDTKMHSPLSANLTLRRRDSHVIDSTCPASCPSTNSEPALLRSVSTLNLGEVNPALDVSVPVLTMKRSTAL</sequence>
<reference evidence="10 11" key="1">
    <citation type="submission" date="2022-05" db="EMBL/GenBank/DDBJ databases">
        <title>A multi-omics perspective on studying reproductive biology in Daphnia sinensis.</title>
        <authorList>
            <person name="Jia J."/>
        </authorList>
    </citation>
    <scope>NUCLEOTIDE SEQUENCE [LARGE SCALE GENOMIC DNA]</scope>
    <source>
        <strain evidence="10 11">WSL</strain>
    </source>
</reference>
<feature type="transmembrane region" description="Helical" evidence="8">
    <location>
        <begin position="110"/>
        <end position="129"/>
    </location>
</feature>
<dbReference type="GO" id="GO:0097272">
    <property type="term" value="P:ammonium homeostasis"/>
    <property type="evidence" value="ECO:0007669"/>
    <property type="project" value="TreeGrafter"/>
</dbReference>
<feature type="transmembrane region" description="Helical" evidence="8">
    <location>
        <begin position="354"/>
        <end position="375"/>
    </location>
</feature>
<feature type="domain" description="Ammonium transporter AmtB-like" evidence="9">
    <location>
        <begin position="76"/>
        <end position="473"/>
    </location>
</feature>
<keyword evidence="5 8" id="KW-1133">Transmembrane helix</keyword>
<evidence type="ECO:0000256" key="5">
    <source>
        <dbReference type="ARBA" id="ARBA00022989"/>
    </source>
</evidence>
<accession>A0AAD5KZ48</accession>
<dbReference type="PANTHER" id="PTHR11730">
    <property type="entry name" value="AMMONIUM TRANSPORTER"/>
    <property type="match status" value="1"/>
</dbReference>
<feature type="transmembrane region" description="Helical" evidence="8">
    <location>
        <begin position="222"/>
        <end position="242"/>
    </location>
</feature>
<evidence type="ECO:0000256" key="2">
    <source>
        <dbReference type="ARBA" id="ARBA00005887"/>
    </source>
</evidence>
<feature type="transmembrane region" description="Helical" evidence="8">
    <location>
        <begin position="387"/>
        <end position="405"/>
    </location>
</feature>
<dbReference type="EMBL" id="WJBH02000009">
    <property type="protein sequence ID" value="KAI9552821.1"/>
    <property type="molecule type" value="Genomic_DNA"/>
</dbReference>